<dbReference type="Pfam" id="PF07727">
    <property type="entry name" value="RVT_2"/>
    <property type="match status" value="1"/>
</dbReference>
<evidence type="ECO:0000259" key="3">
    <source>
        <dbReference type="Pfam" id="PF07727"/>
    </source>
</evidence>
<protein>
    <submittedName>
        <fullName evidence="7">Uncharacterized protein</fullName>
    </submittedName>
</protein>
<sequence length="1138" mass="126638">MALLAAFTSAEKTSHNSHKFAFTLSPTNYGYWKAMIHPFLLTNNLFGYVDGTIPCSAKLLQPTDPKTDPKENPNYPVWVSNDAHVRMVIISTISEASFRHVQGTTSRDLWLSLERAYAPHSSSGEYTLKTQLLKMEMKDKDLVMLAVSDLREEYNSFKSTITARQFPTAFNELHVLLSDQDYMLKKTHNSQNTPIQAFHVTNNDADKIITGSLASVAAQLSALGLKLVSAADTGAQSLSSQSFLQFSSCPSRDPSTIRTRPAANYVNNNASPSNASNAWFPDTGANSHVTPDLASMDDSRSYYGNDTLHVGDGKGLPILHIGSSHVHSPHKTFSLSNILHVPEIKKNLLSVQKFCLDNNVFFEFHSSFFVVKDESTRTTLLTGPSEHGLYSLRLPQLHSIPPVAFSAARASSTTWHKRLGHPNQRLFNFMLSSLSLPVTNKTLSTFCSSCQLGKSSKIHLPRRHRHVVETGLALMAQAHIPQRFWHFAFETAVYLINRMPSRISNKRSPYQHLFNRVPDYTFLRVFGCLCFPHLRPYNPHKMDFRSTPCVFLGYSPLHHGYRCLDLPSDRIYIARHVRFDEASFPFAITPSPPHTLSSSSPYTSSAPPTELADHSPSDTPTTSSASPHVVTVILSPNNLSTSPPVVTNTTPSPPYAVPNTPPPPPPPRARSSHLRQNPKRRIVFSLPLITPPYLPLNPRPSPSPTNLQSGVKLWPMSILLSFEMPLQGTFVAKGSRQQPGIDFKETFSPVVKSTTIRVVLSLVITQQWSLRQLDVQNAFLHGTLNEIVYMEQPPGFVDPQRPDHVCLLHKSIYGLKQAPRAWFQRLSMALFSIGFKGSKTDPSLFIYSSQGTILYMLVYVDDIIITGNNDVAINAVVNRLRTTFAIKDLGPLHYFLGIEIVPTGKDVILSQKKYIMELLQRAGLSGSKPTPSPMTTANPLYANDSPAFSDPIKFRQIIVDHGMLIRKTSSTQLQAFTDSHWQGSKVFSSSLTAFSDADWAGYPDDRRSTGGFAIYLGSNLISWTARKQRTMSRSSTESEYKALADTIAELTWLQALLGELDYSSKATYSIVEERYFPEEFAYYRSNYASIGSLAKSKFCNASGNPIGKVIWANISDSDIIDRQGETDKPSRCGTTECL</sequence>
<dbReference type="InterPro" id="IPR013103">
    <property type="entry name" value="RVT_2"/>
</dbReference>
<dbReference type="PANTHER" id="PTHR47481:SF39">
    <property type="entry name" value="TRANSCRIPTION FACTOR INTERACTOR AND REGULATOR CCHC(ZN) FAMILY"/>
    <property type="match status" value="1"/>
</dbReference>
<feature type="domain" description="Retrovirus-related Pol polyprotein from transposon TNT 1-94-like beta-barrel" evidence="5">
    <location>
        <begin position="279"/>
        <end position="354"/>
    </location>
</feature>
<gene>
    <name evidence="7" type="ORF">OSB04_021057</name>
</gene>
<reference evidence="7" key="1">
    <citation type="submission" date="2023-03" db="EMBL/GenBank/DDBJ databases">
        <title>Chromosome-scale reference genome and RAD-based genetic map of yellow starthistle (Centaurea solstitialis) reveal putative structural variation and QTLs associated with invader traits.</title>
        <authorList>
            <person name="Reatini B."/>
            <person name="Cang F.A."/>
            <person name="Jiang Q."/>
            <person name="Mckibben M.T.W."/>
            <person name="Barker M.S."/>
            <person name="Rieseberg L.H."/>
            <person name="Dlugosch K.M."/>
        </authorList>
    </citation>
    <scope>NUCLEOTIDE SEQUENCE</scope>
    <source>
        <strain evidence="7">CAN-66</strain>
        <tissue evidence="7">Leaf</tissue>
    </source>
</reference>
<name>A0AA38SV38_9ASTR</name>
<dbReference type="GO" id="GO:0004190">
    <property type="term" value="F:aspartic-type endopeptidase activity"/>
    <property type="evidence" value="ECO:0007669"/>
    <property type="project" value="UniProtKB-KW"/>
</dbReference>
<dbReference type="Pfam" id="PF13976">
    <property type="entry name" value="gag_pre-integrs"/>
    <property type="match status" value="1"/>
</dbReference>
<evidence type="ECO:0000259" key="6">
    <source>
        <dbReference type="Pfam" id="PF25597"/>
    </source>
</evidence>
<dbReference type="AlphaFoldDB" id="A0AA38SV38"/>
<evidence type="ECO:0000313" key="7">
    <source>
        <dbReference type="EMBL" id="KAJ9548514.1"/>
    </source>
</evidence>
<dbReference type="InterPro" id="IPR057670">
    <property type="entry name" value="SH3_retrovirus"/>
</dbReference>
<feature type="domain" description="GAG-pre-integrase" evidence="4">
    <location>
        <begin position="388"/>
        <end position="455"/>
    </location>
</feature>
<evidence type="ECO:0000313" key="8">
    <source>
        <dbReference type="Proteomes" id="UP001172457"/>
    </source>
</evidence>
<keyword evidence="1" id="KW-0378">Hydrolase</keyword>
<feature type="compositionally biased region" description="Low complexity" evidence="2">
    <location>
        <begin position="595"/>
        <end position="609"/>
    </location>
</feature>
<evidence type="ECO:0000256" key="1">
    <source>
        <dbReference type="ARBA" id="ARBA00022750"/>
    </source>
</evidence>
<keyword evidence="1" id="KW-0645">Protease</keyword>
<dbReference type="Proteomes" id="UP001172457">
    <property type="component" value="Chromosome 5"/>
</dbReference>
<proteinExistence type="predicted"/>
<comment type="caution">
    <text evidence="7">The sequence shown here is derived from an EMBL/GenBank/DDBJ whole genome shotgun (WGS) entry which is preliminary data.</text>
</comment>
<keyword evidence="1" id="KW-0064">Aspartyl protease</keyword>
<feature type="domain" description="Retroviral polymerase SH3-like" evidence="6">
    <location>
        <begin position="528"/>
        <end position="589"/>
    </location>
</feature>
<dbReference type="PANTHER" id="PTHR47481">
    <property type="match status" value="1"/>
</dbReference>
<dbReference type="EMBL" id="JARYMX010000005">
    <property type="protein sequence ID" value="KAJ9548514.1"/>
    <property type="molecule type" value="Genomic_DNA"/>
</dbReference>
<dbReference type="InterPro" id="IPR043502">
    <property type="entry name" value="DNA/RNA_pol_sf"/>
</dbReference>
<organism evidence="7 8">
    <name type="scientific">Centaurea solstitialis</name>
    <name type="common">yellow star-thistle</name>
    <dbReference type="NCBI Taxonomy" id="347529"/>
    <lineage>
        <taxon>Eukaryota</taxon>
        <taxon>Viridiplantae</taxon>
        <taxon>Streptophyta</taxon>
        <taxon>Embryophyta</taxon>
        <taxon>Tracheophyta</taxon>
        <taxon>Spermatophyta</taxon>
        <taxon>Magnoliopsida</taxon>
        <taxon>eudicotyledons</taxon>
        <taxon>Gunneridae</taxon>
        <taxon>Pentapetalae</taxon>
        <taxon>asterids</taxon>
        <taxon>campanulids</taxon>
        <taxon>Asterales</taxon>
        <taxon>Asteraceae</taxon>
        <taxon>Carduoideae</taxon>
        <taxon>Cardueae</taxon>
        <taxon>Centaureinae</taxon>
        <taxon>Centaurea</taxon>
    </lineage>
</organism>
<accession>A0AA38SV38</accession>
<evidence type="ECO:0000259" key="4">
    <source>
        <dbReference type="Pfam" id="PF13976"/>
    </source>
</evidence>
<evidence type="ECO:0000259" key="5">
    <source>
        <dbReference type="Pfam" id="PF22936"/>
    </source>
</evidence>
<dbReference type="SUPFAM" id="SSF56672">
    <property type="entry name" value="DNA/RNA polymerases"/>
    <property type="match status" value="1"/>
</dbReference>
<dbReference type="InterPro" id="IPR054722">
    <property type="entry name" value="PolX-like_BBD"/>
</dbReference>
<keyword evidence="8" id="KW-1185">Reference proteome</keyword>
<dbReference type="SUPFAM" id="SSF53098">
    <property type="entry name" value="Ribonuclease H-like"/>
    <property type="match status" value="1"/>
</dbReference>
<feature type="compositionally biased region" description="Low complexity" evidence="2">
    <location>
        <begin position="640"/>
        <end position="650"/>
    </location>
</feature>
<dbReference type="Pfam" id="PF22936">
    <property type="entry name" value="Pol_BBD"/>
    <property type="match status" value="1"/>
</dbReference>
<dbReference type="InterPro" id="IPR025724">
    <property type="entry name" value="GAG-pre-integrase_dom"/>
</dbReference>
<feature type="domain" description="Reverse transcriptase Ty1/copia-type" evidence="3">
    <location>
        <begin position="730"/>
        <end position="935"/>
    </location>
</feature>
<evidence type="ECO:0000256" key="2">
    <source>
        <dbReference type="SAM" id="MobiDB-lite"/>
    </source>
</evidence>
<dbReference type="Pfam" id="PF14223">
    <property type="entry name" value="Retrotran_gag_2"/>
    <property type="match status" value="1"/>
</dbReference>
<dbReference type="InterPro" id="IPR012337">
    <property type="entry name" value="RNaseH-like_sf"/>
</dbReference>
<feature type="region of interest" description="Disordered" evidence="2">
    <location>
        <begin position="595"/>
        <end position="677"/>
    </location>
</feature>
<feature type="compositionally biased region" description="Low complexity" evidence="2">
    <location>
        <begin position="617"/>
        <end position="628"/>
    </location>
</feature>
<feature type="compositionally biased region" description="Pro residues" evidence="2">
    <location>
        <begin position="651"/>
        <end position="668"/>
    </location>
</feature>
<dbReference type="Pfam" id="PF25597">
    <property type="entry name" value="SH3_retrovirus"/>
    <property type="match status" value="1"/>
</dbReference>
<dbReference type="CDD" id="cd09272">
    <property type="entry name" value="RNase_HI_RT_Ty1"/>
    <property type="match status" value="1"/>
</dbReference>